<proteinExistence type="predicted"/>
<dbReference type="Proteomes" id="UP000188604">
    <property type="component" value="Chromosome"/>
</dbReference>
<evidence type="ECO:0000313" key="2">
    <source>
        <dbReference type="Proteomes" id="UP000188604"/>
    </source>
</evidence>
<evidence type="ECO:0000313" key="1">
    <source>
        <dbReference type="EMBL" id="AQS88758.1"/>
    </source>
</evidence>
<dbReference type="KEGG" id="nch:A0U93_13440"/>
<organism evidence="1 2">
    <name type="scientific">Neoasaia chiangmaiensis</name>
    <dbReference type="NCBI Taxonomy" id="320497"/>
    <lineage>
        <taxon>Bacteria</taxon>
        <taxon>Pseudomonadati</taxon>
        <taxon>Pseudomonadota</taxon>
        <taxon>Alphaproteobacteria</taxon>
        <taxon>Acetobacterales</taxon>
        <taxon>Acetobacteraceae</taxon>
        <taxon>Neoasaia</taxon>
    </lineage>
</organism>
<protein>
    <submittedName>
        <fullName evidence="1">Uncharacterized protein</fullName>
    </submittedName>
</protein>
<name>A0A1U9KSH2_9PROT</name>
<accession>A0A1U9KSH2</accession>
<sequence>MLSSTIIEIDGVFLGAAILLGQQGARRFYATHASVKILHDVVLPDLGSLRRKVISQFRSQGGWRHA</sequence>
<reference evidence="1 2" key="1">
    <citation type="submission" date="2016-03" db="EMBL/GenBank/DDBJ databases">
        <title>Acetic acid bacteria sequencing.</title>
        <authorList>
            <person name="Brandt J."/>
            <person name="Jakob F."/>
            <person name="Vogel R.F."/>
        </authorList>
    </citation>
    <scope>NUCLEOTIDE SEQUENCE [LARGE SCALE GENOMIC DNA]</scope>
    <source>
        <strain evidence="1 2">NBRC 101099</strain>
    </source>
</reference>
<dbReference type="EMBL" id="CP014691">
    <property type="protein sequence ID" value="AQS88758.1"/>
    <property type="molecule type" value="Genomic_DNA"/>
</dbReference>
<dbReference type="OrthoDB" id="7277460at2"/>
<gene>
    <name evidence="1" type="ORF">A0U93_13440</name>
</gene>
<dbReference type="AlphaFoldDB" id="A0A1U9KSH2"/>
<dbReference type="RefSeq" id="WP_077807805.1">
    <property type="nucleotide sequence ID" value="NZ_BJXS01000001.1"/>
</dbReference>
<keyword evidence="2" id="KW-1185">Reference proteome</keyword>